<name>A0A0G4QAH9_9GAMM</name>
<dbReference type="SMART" id="SM00448">
    <property type="entry name" value="REC"/>
    <property type="match status" value="1"/>
</dbReference>
<dbReference type="SUPFAM" id="SSF52172">
    <property type="entry name" value="CheY-like"/>
    <property type="match status" value="1"/>
</dbReference>
<accession>A0A0G4QAH9</accession>
<reference evidence="6" key="1">
    <citation type="submission" date="2015-06" db="EMBL/GenBank/DDBJ databases">
        <authorList>
            <person name="Urmite Genomes"/>
        </authorList>
    </citation>
    <scope>NUCLEOTIDE SEQUENCE [LARGE SCALE GENOMIC DNA]</scope>
    <source>
        <strain evidence="6">CSUR P1867</strain>
    </source>
</reference>
<comment type="similarity">
    <text evidence="2">Belongs to the RssB family.</text>
</comment>
<dbReference type="Gene3D" id="3.60.40.10">
    <property type="entry name" value="PPM-type phosphatase domain"/>
    <property type="match status" value="1"/>
</dbReference>
<dbReference type="Proteomes" id="UP000183920">
    <property type="component" value="Unassembled WGS sequence"/>
</dbReference>
<evidence type="ECO:0000259" key="4">
    <source>
        <dbReference type="PROSITE" id="PS50110"/>
    </source>
</evidence>
<dbReference type="GO" id="GO:0000160">
    <property type="term" value="P:phosphorelay signal transduction system"/>
    <property type="evidence" value="ECO:0007669"/>
    <property type="project" value="InterPro"/>
</dbReference>
<dbReference type="PROSITE" id="PS50110">
    <property type="entry name" value="RESPONSE_REGULATORY"/>
    <property type="match status" value="1"/>
</dbReference>
<dbReference type="PANTHER" id="PTHR43228">
    <property type="entry name" value="TWO-COMPONENT RESPONSE REGULATOR"/>
    <property type="match status" value="1"/>
</dbReference>
<dbReference type="InterPro" id="IPR001789">
    <property type="entry name" value="Sig_transdc_resp-reg_receiver"/>
</dbReference>
<evidence type="ECO:0000313" key="6">
    <source>
        <dbReference type="Proteomes" id="UP000183920"/>
    </source>
</evidence>
<dbReference type="RefSeq" id="WP_072064096.1">
    <property type="nucleotide sequence ID" value="NZ_CVRY01000004.1"/>
</dbReference>
<dbReference type="InterPro" id="IPR052048">
    <property type="entry name" value="ST_Response_Regulator"/>
</dbReference>
<protein>
    <recommendedName>
        <fullName evidence="2">Regulator of RpoS</fullName>
    </recommendedName>
</protein>
<dbReference type="GO" id="GO:0010468">
    <property type="term" value="P:regulation of gene expression"/>
    <property type="evidence" value="ECO:0007669"/>
    <property type="project" value="UniProtKB-UniRule"/>
</dbReference>
<dbReference type="EMBL" id="CVRY01000004">
    <property type="protein sequence ID" value="CRL62952.1"/>
    <property type="molecule type" value="Genomic_DNA"/>
</dbReference>
<proteinExistence type="inferred from homology"/>
<evidence type="ECO:0000256" key="2">
    <source>
        <dbReference type="HAMAP-Rule" id="MF_00958"/>
    </source>
</evidence>
<keyword evidence="2" id="KW-0346">Stress response</keyword>
<organism evidence="5 6">
    <name type="scientific">Proteus penneri</name>
    <dbReference type="NCBI Taxonomy" id="102862"/>
    <lineage>
        <taxon>Bacteria</taxon>
        <taxon>Pseudomonadati</taxon>
        <taxon>Pseudomonadota</taxon>
        <taxon>Gammaproteobacteria</taxon>
        <taxon>Enterobacterales</taxon>
        <taxon>Morganellaceae</taxon>
        <taxon>Proteus</taxon>
    </lineage>
</organism>
<keyword evidence="2 3" id="KW-0597">Phosphoprotein</keyword>
<dbReference type="Pfam" id="PF00072">
    <property type="entry name" value="Response_reg"/>
    <property type="match status" value="1"/>
</dbReference>
<comment type="subunit">
    <text evidence="2">Binds to RpoS.</text>
</comment>
<evidence type="ECO:0000256" key="1">
    <source>
        <dbReference type="ARBA" id="ARBA00022990"/>
    </source>
</evidence>
<dbReference type="InterPro" id="IPR036457">
    <property type="entry name" value="PPM-type-like_dom_sf"/>
</dbReference>
<dbReference type="NCBIfam" id="NF007969">
    <property type="entry name" value="PRK10693.1"/>
    <property type="match status" value="1"/>
</dbReference>
<evidence type="ECO:0000313" key="5">
    <source>
        <dbReference type="EMBL" id="CRL62952.1"/>
    </source>
</evidence>
<dbReference type="PANTHER" id="PTHR43228:SF1">
    <property type="entry name" value="TWO-COMPONENT RESPONSE REGULATOR ARR22"/>
    <property type="match status" value="1"/>
</dbReference>
<dbReference type="HAMAP" id="MF_00958">
    <property type="entry name" value="RssB"/>
    <property type="match status" value="1"/>
</dbReference>
<dbReference type="InterPro" id="IPR011006">
    <property type="entry name" value="CheY-like_superfamily"/>
</dbReference>
<dbReference type="AlphaFoldDB" id="A0A0G4QAH9"/>
<keyword evidence="1" id="KW-0007">Acetylation</keyword>
<feature type="domain" description="Response regulatory" evidence="4">
    <location>
        <begin position="9"/>
        <end position="124"/>
    </location>
</feature>
<feature type="modified residue" description="4-aspartylphosphate" evidence="2 3">
    <location>
        <position position="59"/>
    </location>
</feature>
<dbReference type="CDD" id="cd00156">
    <property type="entry name" value="REC"/>
    <property type="match status" value="1"/>
</dbReference>
<dbReference type="Gene3D" id="3.40.50.2300">
    <property type="match status" value="1"/>
</dbReference>
<comment type="PTM">
    <text evidence="2">Phosphorylated. Phosphorylation stimulates the interaction with RpoS and, therefore, the proteolysis of RpoS.</text>
</comment>
<comment type="function">
    <text evidence="2">Regulates the turnover of the sigma S factor (RpoS) by promoting its proteolysis in exponentially growing cells. Acts by binding and delivering RpoS to the ClpXP protease. RssB is not co-degraded with RpoS, but is released from the complex and can initiate a new cycle of RpoS recognition and degradation.</text>
</comment>
<evidence type="ECO:0000256" key="3">
    <source>
        <dbReference type="PROSITE-ProRule" id="PRU00169"/>
    </source>
</evidence>
<sequence>MNKALVGKKILIIDDEVVFRTMLTEYFSHEKACVYTTDNGSQALSLLEGGLLPDLILCDIRMPIMNGPTFLYHLEQLKLAIPVIAISCTDNMAEIDDMLRLGAQEIFLKPIIHLDKLKQKVIEVLCPGFFESVLIEGIHLKPLWNSLQKDTHYIQSFIKQMQPQVKQVVAGYCVNYRQLNDIAKMGLLFDIAALSEDQIIFYCVDISRDDENGLLVALLLRVVFNDVLKSSEKVRSLPSMYNMLNKLNKMINEIGVKGQFPITIGYYHTQKKNILLASAGLKAEIKTESKKFKLNSGVPLGTLQLLYINQIKCEGTIWQCKIWDNTNQIKLMFSPIYKS</sequence>
<dbReference type="InterPro" id="IPR028616">
    <property type="entry name" value="RssB"/>
</dbReference>
<gene>
    <name evidence="5" type="primary">rssB_2</name>
    <name evidence="2" type="synonym">rssB</name>
    <name evidence="5" type="ORF">BN1804_02233</name>
</gene>
<dbReference type="GO" id="GO:0045862">
    <property type="term" value="P:positive regulation of proteolysis"/>
    <property type="evidence" value="ECO:0007669"/>
    <property type="project" value="UniProtKB-UniRule"/>
</dbReference>